<evidence type="ECO:0000313" key="2">
    <source>
        <dbReference type="Proteomes" id="UP000028563"/>
    </source>
</evidence>
<gene>
    <name evidence="1" type="ORF">LDB3_001</name>
</gene>
<sequence>MGNERMNIVYKKVADLVPYENKSELKTAQNALK</sequence>
<dbReference type="EMBL" id="KJ564038">
    <property type="protein sequence ID" value="AIF54426.1"/>
    <property type="molecule type" value="Genomic_DNA"/>
</dbReference>
<dbReference type="RefSeq" id="YP_009098710.1">
    <property type="nucleotide sequence ID" value="NC_025421.1"/>
</dbReference>
<reference evidence="1 2" key="1">
    <citation type="journal article" date="2014" name="Appl. Environ. Microbiol.">
        <title>Molecular Characterization of Three Lactobacillus delbrueckii subsp. bulgaricus Phages.</title>
        <authorList>
            <person name="Casey E."/>
            <person name="Mahony J."/>
            <person name="O'Connell-Motherway M."/>
            <person name="Bottacini F."/>
            <person name="Cornelissen A."/>
            <person name="Neve H."/>
            <person name="Heller K.J."/>
            <person name="Noben J.P."/>
            <person name="Dal Bello F."/>
            <person name="van Sinderen D."/>
        </authorList>
    </citation>
    <scope>NUCLEOTIDE SEQUENCE [LARGE SCALE GENOMIC DNA]</scope>
</reference>
<organism evidence="1 2">
    <name type="scientific">Lactobacillus phage Ld3</name>
    <dbReference type="NCBI Taxonomy" id="1500735"/>
    <lineage>
        <taxon>Viruses</taxon>
        <taxon>Duplodnaviria</taxon>
        <taxon>Heunggongvirae</taxon>
        <taxon>Uroviricota</taxon>
        <taxon>Caudoviricetes</taxon>
        <taxon>Cequinquevirus</taxon>
        <taxon>Cequinquevirus Ld3</taxon>
    </lineage>
</organism>
<protein>
    <submittedName>
        <fullName evidence="1">Putative ParB nuclease</fullName>
    </submittedName>
</protein>
<name>A0A075KJX5_9CAUD</name>
<dbReference type="GeneID" id="22110046"/>
<proteinExistence type="predicted"/>
<evidence type="ECO:0000313" key="1">
    <source>
        <dbReference type="EMBL" id="AIF54426.1"/>
    </source>
</evidence>
<dbReference type="KEGG" id="vg:22110046"/>
<accession>A0A075KJX5</accession>
<dbReference type="Proteomes" id="UP000028563">
    <property type="component" value="Segment"/>
</dbReference>
<keyword evidence="2" id="KW-1185">Reference proteome</keyword>